<dbReference type="GO" id="GO:0008121">
    <property type="term" value="F:quinol-cytochrome-c reductase activity"/>
    <property type="evidence" value="ECO:0007669"/>
    <property type="project" value="InterPro"/>
</dbReference>
<keyword evidence="6 15" id="KW-0349">Heme</keyword>
<feature type="transmembrane region" description="Helical" evidence="17">
    <location>
        <begin position="349"/>
        <end position="372"/>
    </location>
</feature>
<gene>
    <name evidence="20" type="ORF">I7X43_10395</name>
</gene>
<feature type="transmembrane region" description="Helical" evidence="17">
    <location>
        <begin position="93"/>
        <end position="115"/>
    </location>
</feature>
<evidence type="ECO:0000259" key="19">
    <source>
        <dbReference type="PROSITE" id="PS51003"/>
    </source>
</evidence>
<feature type="binding site" description="axial binding residue" evidence="15">
    <location>
        <position position="101"/>
    </location>
    <ligand>
        <name>heme b</name>
        <dbReference type="ChEBI" id="CHEBI:60344"/>
        <label>b562</label>
    </ligand>
    <ligandPart>
        <name>Fe</name>
        <dbReference type="ChEBI" id="CHEBI:18248"/>
    </ligandPart>
</feature>
<accession>A0A931IX99</accession>
<evidence type="ECO:0000256" key="14">
    <source>
        <dbReference type="PIRSR" id="PIRSR038885-1"/>
    </source>
</evidence>
<organism evidence="20 21">
    <name type="scientific">Inhella gelatinilytica</name>
    <dbReference type="NCBI Taxonomy" id="2795030"/>
    <lineage>
        <taxon>Bacteria</taxon>
        <taxon>Pseudomonadati</taxon>
        <taxon>Pseudomonadota</taxon>
        <taxon>Betaproteobacteria</taxon>
        <taxon>Burkholderiales</taxon>
        <taxon>Sphaerotilaceae</taxon>
        <taxon>Inhella</taxon>
    </lineage>
</organism>
<dbReference type="PANTHER" id="PTHR19271">
    <property type="entry name" value="CYTOCHROME B"/>
    <property type="match status" value="1"/>
</dbReference>
<keyword evidence="9 15" id="KW-0479">Metal-binding</keyword>
<evidence type="ECO:0000313" key="20">
    <source>
        <dbReference type="EMBL" id="MBH9553256.1"/>
    </source>
</evidence>
<dbReference type="InterPro" id="IPR027387">
    <property type="entry name" value="Cytb/b6-like_sf"/>
</dbReference>
<feature type="transmembrane region" description="Helical" evidence="17">
    <location>
        <begin position="445"/>
        <end position="469"/>
    </location>
</feature>
<feature type="binding site" description="axial binding residue" evidence="15">
    <location>
        <position position="202"/>
    </location>
    <ligand>
        <name>heme b</name>
        <dbReference type="ChEBI" id="CHEBI:60344"/>
        <label>b562</label>
    </ligand>
    <ligandPart>
        <name>Fe</name>
        <dbReference type="ChEBI" id="CHEBI:18248"/>
    </ligandPart>
</feature>
<dbReference type="PIRSF" id="PIRSF038885">
    <property type="entry name" value="COB"/>
    <property type="match status" value="1"/>
</dbReference>
<evidence type="ECO:0000256" key="11">
    <source>
        <dbReference type="ARBA" id="ARBA00022989"/>
    </source>
</evidence>
<keyword evidence="21" id="KW-1185">Reference proteome</keyword>
<feature type="transmembrane region" description="Helical" evidence="17">
    <location>
        <begin position="384"/>
        <end position="402"/>
    </location>
</feature>
<dbReference type="SUPFAM" id="SSF81342">
    <property type="entry name" value="Transmembrane di-heme cytochromes"/>
    <property type="match status" value="1"/>
</dbReference>
<evidence type="ECO:0000256" key="10">
    <source>
        <dbReference type="ARBA" id="ARBA00022982"/>
    </source>
</evidence>
<evidence type="ECO:0000259" key="18">
    <source>
        <dbReference type="PROSITE" id="PS51002"/>
    </source>
</evidence>
<evidence type="ECO:0000256" key="2">
    <source>
        <dbReference type="ARBA" id="ARBA00004141"/>
    </source>
</evidence>
<keyword evidence="5 16" id="KW-0813">Transport</keyword>
<feature type="binding site" description="axial binding residue" evidence="15">
    <location>
        <position position="115"/>
    </location>
    <ligand>
        <name>heme b</name>
        <dbReference type="ChEBI" id="CHEBI:60344"/>
        <label>b566</label>
    </ligand>
    <ligandPart>
        <name>Fe</name>
        <dbReference type="ChEBI" id="CHEBI:18248"/>
    </ligandPart>
</feature>
<keyword evidence="7 16" id="KW-0679">Respiratory chain</keyword>
<sequence>MAEFKEAPAGASMGVKTMTWLENRFPTAFDAYKVHMSEYYAPKNFNWWYIFGSLALLVLVIQIVTGIFLVMHYKPDANLAFASVEYIMRDVPWGWLVRYMHSTGASAFFVVVYLHMYRGLIYGSYRQPRELVWIFGCAIFLCLMAEAFMGYLLPWGQMSYWGAQVIINLFSAIPFVGEELSIMIRGDFVVGDATLNRFFSFHVIAVPLVLLGLVVAHLLALHDVGSNNPDGVEIKKHKDAQGRPLDGVPFHPYYTVHDIYGVSLFLMVFCAIVFFAPELGGYFLEYNNFIPADPLKTPAHIAPVWYFTPFYSMLRATTSDFMPFMWLFFVVVGVVSVRRSALPAAVRVGYWGLMAALLFLFDVHGVVLGWMGVELPQWAHGFDAKFWGVVVMGGTVVILAFLPWLDKSPVKSIRYRPSWNNYLYGVFVVVFGILGYLGVQPPSTIGTLVSQVGTLFYLGFFLLMPWWSVKGEFKTPPDRVTFHAH</sequence>
<dbReference type="GO" id="GO:0045275">
    <property type="term" value="C:respiratory chain complex III"/>
    <property type="evidence" value="ECO:0007669"/>
    <property type="project" value="InterPro"/>
</dbReference>
<dbReference type="Gene3D" id="1.20.810.10">
    <property type="entry name" value="Cytochrome Bc1 Complex, Chain C"/>
    <property type="match status" value="1"/>
</dbReference>
<dbReference type="InterPro" id="IPR005798">
    <property type="entry name" value="Cyt_b/b6_C"/>
</dbReference>
<feature type="binding site" evidence="14">
    <location>
        <position position="222"/>
    </location>
    <ligand>
        <name>a ubiquinone</name>
        <dbReference type="ChEBI" id="CHEBI:16389"/>
    </ligand>
</feature>
<dbReference type="Pfam" id="PF00033">
    <property type="entry name" value="Cytochrome_B"/>
    <property type="match status" value="1"/>
</dbReference>
<dbReference type="RefSeq" id="WP_198100863.1">
    <property type="nucleotide sequence ID" value="NZ_JAEDAL010000004.1"/>
</dbReference>
<evidence type="ECO:0000313" key="21">
    <source>
        <dbReference type="Proteomes" id="UP000620139"/>
    </source>
</evidence>
<evidence type="ECO:0000256" key="9">
    <source>
        <dbReference type="ARBA" id="ARBA00022723"/>
    </source>
</evidence>
<dbReference type="EMBL" id="JAEDAL010000004">
    <property type="protein sequence ID" value="MBH9553256.1"/>
    <property type="molecule type" value="Genomic_DNA"/>
</dbReference>
<dbReference type="GO" id="GO:0046872">
    <property type="term" value="F:metal ion binding"/>
    <property type="evidence" value="ECO:0007669"/>
    <property type="project" value="UniProtKB-KW"/>
</dbReference>
<feature type="binding site" description="axial binding residue" evidence="15">
    <location>
        <position position="217"/>
    </location>
    <ligand>
        <name>heme b</name>
        <dbReference type="ChEBI" id="CHEBI:60344"/>
        <label>b566</label>
    </ligand>
    <ligandPart>
        <name>Fe</name>
        <dbReference type="ChEBI" id="CHEBI:18248"/>
    </ligandPart>
</feature>
<dbReference type="GO" id="GO:0016491">
    <property type="term" value="F:oxidoreductase activity"/>
    <property type="evidence" value="ECO:0007669"/>
    <property type="project" value="InterPro"/>
</dbReference>
<dbReference type="GO" id="GO:0022904">
    <property type="term" value="P:respiratory electron transport chain"/>
    <property type="evidence" value="ECO:0007669"/>
    <property type="project" value="InterPro"/>
</dbReference>
<feature type="transmembrane region" description="Helical" evidence="17">
    <location>
        <begin position="198"/>
        <end position="220"/>
    </location>
</feature>
<evidence type="ECO:0000256" key="5">
    <source>
        <dbReference type="ARBA" id="ARBA00022448"/>
    </source>
</evidence>
<dbReference type="AlphaFoldDB" id="A0A931IX99"/>
<keyword evidence="8 16" id="KW-0812">Transmembrane</keyword>
<evidence type="ECO:0000256" key="16">
    <source>
        <dbReference type="RuleBase" id="RU003385"/>
    </source>
</evidence>
<protein>
    <recommendedName>
        <fullName evidence="4 16">Cytochrome b</fullName>
    </recommendedName>
</protein>
<dbReference type="Pfam" id="PF00032">
    <property type="entry name" value="Cytochrom_B_C"/>
    <property type="match status" value="2"/>
</dbReference>
<keyword evidence="12 15" id="KW-0408">Iron</keyword>
<name>A0A931IX99_9BURK</name>
<keyword evidence="13 17" id="KW-0472">Membrane</keyword>
<comment type="function">
    <text evidence="1 16">Component of the ubiquinol-cytochrome c reductase complex (complex III or cytochrome b-c1 complex), which is a respiratory chain that generates an electrochemical potential coupled to ATP synthesis.</text>
</comment>
<evidence type="ECO:0000256" key="12">
    <source>
        <dbReference type="ARBA" id="ARBA00023004"/>
    </source>
</evidence>
<comment type="cofactor">
    <cofactor evidence="15">
        <name>heme</name>
        <dbReference type="ChEBI" id="CHEBI:30413"/>
    </cofactor>
    <text evidence="15">Binds 2 heme groups non-covalently.</text>
</comment>
<dbReference type="SUPFAM" id="SSF81648">
    <property type="entry name" value="a domain/subunit of cytochrome bc1 complex (Ubiquinol-cytochrome c reductase)"/>
    <property type="match status" value="2"/>
</dbReference>
<evidence type="ECO:0000256" key="13">
    <source>
        <dbReference type="ARBA" id="ARBA00023136"/>
    </source>
</evidence>
<proteinExistence type="inferred from homology"/>
<evidence type="ECO:0000256" key="7">
    <source>
        <dbReference type="ARBA" id="ARBA00022660"/>
    </source>
</evidence>
<dbReference type="PROSITE" id="PS51002">
    <property type="entry name" value="CYTB_NTER"/>
    <property type="match status" value="1"/>
</dbReference>
<feature type="domain" description="Cytochrome b/b6 C-terminal region profile" evidence="19">
    <location>
        <begin position="240"/>
        <end position="479"/>
    </location>
</feature>
<dbReference type="InterPro" id="IPR030689">
    <property type="entry name" value="Cytochrome_b"/>
</dbReference>
<feature type="transmembrane region" description="Helical" evidence="17">
    <location>
        <begin position="259"/>
        <end position="276"/>
    </location>
</feature>
<dbReference type="PANTHER" id="PTHR19271:SF16">
    <property type="entry name" value="CYTOCHROME B"/>
    <property type="match status" value="1"/>
</dbReference>
<evidence type="ECO:0000256" key="6">
    <source>
        <dbReference type="ARBA" id="ARBA00022617"/>
    </source>
</evidence>
<evidence type="ECO:0000256" key="4">
    <source>
        <dbReference type="ARBA" id="ARBA00013531"/>
    </source>
</evidence>
<comment type="subcellular location">
    <subcellularLocation>
        <location evidence="2">Membrane</location>
        <topology evidence="2">Multi-pass membrane protein</topology>
    </subcellularLocation>
</comment>
<feature type="transmembrane region" description="Helical" evidence="17">
    <location>
        <begin position="320"/>
        <end position="337"/>
    </location>
</feature>
<dbReference type="InterPro" id="IPR048259">
    <property type="entry name" value="Cytochrome_b_N_euk/bac"/>
</dbReference>
<feature type="domain" description="Cytochrome b/b6 N-terminal region profile" evidence="18">
    <location>
        <begin position="17"/>
        <end position="230"/>
    </location>
</feature>
<dbReference type="PROSITE" id="PS51003">
    <property type="entry name" value="CYTB_CTER"/>
    <property type="match status" value="1"/>
</dbReference>
<evidence type="ECO:0000256" key="15">
    <source>
        <dbReference type="PIRSR" id="PIRSR038885-2"/>
    </source>
</evidence>
<evidence type="ECO:0000256" key="1">
    <source>
        <dbReference type="ARBA" id="ARBA00002444"/>
    </source>
</evidence>
<dbReference type="InterPro" id="IPR005797">
    <property type="entry name" value="Cyt_b/b6_N"/>
</dbReference>
<evidence type="ECO:0000256" key="8">
    <source>
        <dbReference type="ARBA" id="ARBA00022692"/>
    </source>
</evidence>
<feature type="transmembrane region" description="Helical" evidence="17">
    <location>
        <begin position="47"/>
        <end position="73"/>
    </location>
</feature>
<comment type="cofactor">
    <cofactor evidence="16">
        <name>heme b</name>
        <dbReference type="ChEBI" id="CHEBI:60344"/>
    </cofactor>
    <text evidence="16">Binds 2 heme groups non-covalently.</text>
</comment>
<comment type="similarity">
    <text evidence="16">Belongs to the cytochrome b family.</text>
</comment>
<feature type="transmembrane region" description="Helical" evidence="17">
    <location>
        <begin position="422"/>
        <end position="439"/>
    </location>
</feature>
<reference evidence="20" key="1">
    <citation type="submission" date="2020-12" db="EMBL/GenBank/DDBJ databases">
        <title>The genome sequence of Inhella sp. 4Y17.</title>
        <authorList>
            <person name="Liu Y."/>
        </authorList>
    </citation>
    <scope>NUCLEOTIDE SEQUENCE</scope>
    <source>
        <strain evidence="20">4Y10</strain>
    </source>
</reference>
<keyword evidence="11 17" id="KW-1133">Transmembrane helix</keyword>
<comment type="subunit">
    <text evidence="3 16">The main subunits of complex b-c1 are: cytochrome b, cytochrome c1 and the Rieske protein.</text>
</comment>
<dbReference type="Proteomes" id="UP000620139">
    <property type="component" value="Unassembled WGS sequence"/>
</dbReference>
<dbReference type="FunFam" id="1.20.810.10:FF:000004">
    <property type="entry name" value="Cytochrome b"/>
    <property type="match status" value="1"/>
</dbReference>
<evidence type="ECO:0000256" key="3">
    <source>
        <dbReference type="ARBA" id="ARBA00011649"/>
    </source>
</evidence>
<keyword evidence="10 16" id="KW-0249">Electron transport</keyword>
<comment type="caution">
    <text evidence="20">The sequence shown here is derived from an EMBL/GenBank/DDBJ whole genome shotgun (WGS) entry which is preliminary data.</text>
</comment>
<feature type="transmembrane region" description="Helical" evidence="17">
    <location>
        <begin position="131"/>
        <end position="152"/>
    </location>
</feature>
<dbReference type="InterPro" id="IPR036150">
    <property type="entry name" value="Cyt_b/b6_C_sf"/>
</dbReference>
<dbReference type="InterPro" id="IPR016174">
    <property type="entry name" value="Di-haem_cyt_TM"/>
</dbReference>
<evidence type="ECO:0000256" key="17">
    <source>
        <dbReference type="SAM" id="Phobius"/>
    </source>
</evidence>
<feature type="transmembrane region" description="Helical" evidence="17">
    <location>
        <begin position="158"/>
        <end position="177"/>
    </location>
</feature>
<dbReference type="CDD" id="cd00284">
    <property type="entry name" value="Cytochrome_b_N"/>
    <property type="match status" value="1"/>
</dbReference>